<accession>A0ACC0M984</accession>
<evidence type="ECO:0000313" key="1">
    <source>
        <dbReference type="EMBL" id="KAI8537573.1"/>
    </source>
</evidence>
<organism evidence="1 2">
    <name type="scientific">Rhododendron molle</name>
    <name type="common">Chinese azalea</name>
    <name type="synonym">Azalea mollis</name>
    <dbReference type="NCBI Taxonomy" id="49168"/>
    <lineage>
        <taxon>Eukaryota</taxon>
        <taxon>Viridiplantae</taxon>
        <taxon>Streptophyta</taxon>
        <taxon>Embryophyta</taxon>
        <taxon>Tracheophyta</taxon>
        <taxon>Spermatophyta</taxon>
        <taxon>Magnoliopsida</taxon>
        <taxon>eudicotyledons</taxon>
        <taxon>Gunneridae</taxon>
        <taxon>Pentapetalae</taxon>
        <taxon>asterids</taxon>
        <taxon>Ericales</taxon>
        <taxon>Ericaceae</taxon>
        <taxon>Ericoideae</taxon>
        <taxon>Rhodoreae</taxon>
        <taxon>Rhododendron</taxon>
    </lineage>
</organism>
<sequence>MQCFLYTLVGEQFCRLCRISGARVSFDTTNGRDSFYCASVHFVFDRCGRVQNHSTSVQIDGEDARQFVAGLADNIGLENTRALRIVSAARTQSCFLQAWEMDQRVSNSDFLWFRI</sequence>
<dbReference type="Proteomes" id="UP001062846">
    <property type="component" value="Chromosome 9"/>
</dbReference>
<comment type="caution">
    <text evidence="1">The sequence shown here is derived from an EMBL/GenBank/DDBJ whole genome shotgun (WGS) entry which is preliminary data.</text>
</comment>
<keyword evidence="2" id="KW-1185">Reference proteome</keyword>
<evidence type="ECO:0000313" key="2">
    <source>
        <dbReference type="Proteomes" id="UP001062846"/>
    </source>
</evidence>
<reference evidence="1" key="1">
    <citation type="submission" date="2022-02" db="EMBL/GenBank/DDBJ databases">
        <title>Plant Genome Project.</title>
        <authorList>
            <person name="Zhang R.-G."/>
        </authorList>
    </citation>
    <scope>NUCLEOTIDE SEQUENCE</scope>
    <source>
        <strain evidence="1">AT1</strain>
    </source>
</reference>
<dbReference type="EMBL" id="CM046396">
    <property type="protein sequence ID" value="KAI8537573.1"/>
    <property type="molecule type" value="Genomic_DNA"/>
</dbReference>
<gene>
    <name evidence="1" type="ORF">RHMOL_Rhmol09G0034600</name>
</gene>
<proteinExistence type="predicted"/>
<protein>
    <submittedName>
        <fullName evidence="1">Uncharacterized protein</fullName>
    </submittedName>
</protein>
<name>A0ACC0M984_RHOML</name>